<proteinExistence type="predicted"/>
<keyword evidence="1" id="KW-1133">Transmembrane helix</keyword>
<dbReference type="EMBL" id="JANIBC010000008">
    <property type="protein sequence ID" value="MCQ8185797.1"/>
    <property type="molecule type" value="Genomic_DNA"/>
</dbReference>
<comment type="caution">
    <text evidence="2">The sequence shown here is derived from an EMBL/GenBank/DDBJ whole genome shotgun (WGS) entry which is preliminary data.</text>
</comment>
<evidence type="ECO:0000313" key="3">
    <source>
        <dbReference type="Proteomes" id="UP001142610"/>
    </source>
</evidence>
<name>A0A9X2LC29_9PROT</name>
<organism evidence="2 3">
    <name type="scientific">Parvularcula maris</name>
    <dbReference type="NCBI Taxonomy" id="2965077"/>
    <lineage>
        <taxon>Bacteria</taxon>
        <taxon>Pseudomonadati</taxon>
        <taxon>Pseudomonadota</taxon>
        <taxon>Alphaproteobacteria</taxon>
        <taxon>Parvularculales</taxon>
        <taxon>Parvularculaceae</taxon>
        <taxon>Parvularcula</taxon>
    </lineage>
</organism>
<feature type="transmembrane region" description="Helical" evidence="1">
    <location>
        <begin position="26"/>
        <end position="48"/>
    </location>
</feature>
<dbReference type="AlphaFoldDB" id="A0A9X2LC29"/>
<keyword evidence="1" id="KW-0472">Membrane</keyword>
<gene>
    <name evidence="2" type="ORF">NOG11_10365</name>
</gene>
<evidence type="ECO:0000256" key="1">
    <source>
        <dbReference type="SAM" id="Phobius"/>
    </source>
</evidence>
<protein>
    <submittedName>
        <fullName evidence="2">Uncharacterized protein</fullName>
    </submittedName>
</protein>
<reference evidence="2" key="1">
    <citation type="submission" date="2022-07" db="EMBL/GenBank/DDBJ databases">
        <title>Parvularcula maris sp. nov., an algicidal bacterium isolated from seawater.</title>
        <authorList>
            <person name="Li F."/>
        </authorList>
    </citation>
    <scope>NUCLEOTIDE SEQUENCE</scope>
    <source>
        <strain evidence="2">BGMRC 0090</strain>
    </source>
</reference>
<keyword evidence="3" id="KW-1185">Reference proteome</keyword>
<dbReference type="Proteomes" id="UP001142610">
    <property type="component" value="Unassembled WGS sequence"/>
</dbReference>
<sequence length="55" mass="6234">MLRAIDKIWVQMGLRRDELRRERGRGALYMLLGLCLVTSTLLATDLALNVTGRFG</sequence>
<dbReference type="RefSeq" id="WP_256619685.1">
    <property type="nucleotide sequence ID" value="NZ_JANIBC010000008.1"/>
</dbReference>
<accession>A0A9X2LC29</accession>
<keyword evidence="1" id="KW-0812">Transmembrane</keyword>
<evidence type="ECO:0000313" key="2">
    <source>
        <dbReference type="EMBL" id="MCQ8185797.1"/>
    </source>
</evidence>